<evidence type="ECO:0000256" key="1">
    <source>
        <dbReference type="SAM" id="MobiDB-lite"/>
    </source>
</evidence>
<accession>A0A6A5WWA0</accession>
<reference evidence="3" key="1">
    <citation type="journal article" date="2020" name="Stud. Mycol.">
        <title>101 Dothideomycetes genomes: a test case for predicting lifestyles and emergence of pathogens.</title>
        <authorList>
            <person name="Haridas S."/>
            <person name="Albert R."/>
            <person name="Binder M."/>
            <person name="Bloem J."/>
            <person name="Labutti K."/>
            <person name="Salamov A."/>
            <person name="Andreopoulos B."/>
            <person name="Baker S."/>
            <person name="Barry K."/>
            <person name="Bills G."/>
            <person name="Bluhm B."/>
            <person name="Cannon C."/>
            <person name="Castanera R."/>
            <person name="Culley D."/>
            <person name="Daum C."/>
            <person name="Ezra D."/>
            <person name="Gonzalez J."/>
            <person name="Henrissat B."/>
            <person name="Kuo A."/>
            <person name="Liang C."/>
            <person name="Lipzen A."/>
            <person name="Lutzoni F."/>
            <person name="Magnuson J."/>
            <person name="Mondo S."/>
            <person name="Nolan M."/>
            <person name="Ohm R."/>
            <person name="Pangilinan J."/>
            <person name="Park H.-J."/>
            <person name="Ramirez L."/>
            <person name="Alfaro M."/>
            <person name="Sun H."/>
            <person name="Tritt A."/>
            <person name="Yoshinaga Y."/>
            <person name="Zwiers L.-H."/>
            <person name="Turgeon B."/>
            <person name="Goodwin S."/>
            <person name="Spatafora J."/>
            <person name="Crous P."/>
            <person name="Grigoriev I."/>
        </authorList>
    </citation>
    <scope>NUCLEOTIDE SEQUENCE</scope>
    <source>
        <strain evidence="3">CBS 123094</strain>
    </source>
</reference>
<protein>
    <submittedName>
        <fullName evidence="3">Uncharacterized protein</fullName>
    </submittedName>
</protein>
<evidence type="ECO:0000313" key="4">
    <source>
        <dbReference type="Proteomes" id="UP000799779"/>
    </source>
</evidence>
<name>A0A6A5WWA0_9PLEO</name>
<keyword evidence="2" id="KW-0732">Signal</keyword>
<dbReference type="EMBL" id="ML977564">
    <property type="protein sequence ID" value="KAF2005234.1"/>
    <property type="molecule type" value="Genomic_DNA"/>
</dbReference>
<keyword evidence="4" id="KW-1185">Reference proteome</keyword>
<evidence type="ECO:0000313" key="3">
    <source>
        <dbReference type="EMBL" id="KAF2005234.1"/>
    </source>
</evidence>
<feature type="signal peptide" evidence="2">
    <location>
        <begin position="1"/>
        <end position="20"/>
    </location>
</feature>
<evidence type="ECO:0000256" key="2">
    <source>
        <dbReference type="SAM" id="SignalP"/>
    </source>
</evidence>
<feature type="compositionally biased region" description="Basic and acidic residues" evidence="1">
    <location>
        <begin position="244"/>
        <end position="260"/>
    </location>
</feature>
<dbReference type="Proteomes" id="UP000799779">
    <property type="component" value="Unassembled WGS sequence"/>
</dbReference>
<dbReference type="AlphaFoldDB" id="A0A6A5WWA0"/>
<organism evidence="3 4">
    <name type="scientific">Amniculicola lignicola CBS 123094</name>
    <dbReference type="NCBI Taxonomy" id="1392246"/>
    <lineage>
        <taxon>Eukaryota</taxon>
        <taxon>Fungi</taxon>
        <taxon>Dikarya</taxon>
        <taxon>Ascomycota</taxon>
        <taxon>Pezizomycotina</taxon>
        <taxon>Dothideomycetes</taxon>
        <taxon>Pleosporomycetidae</taxon>
        <taxon>Pleosporales</taxon>
        <taxon>Amniculicolaceae</taxon>
        <taxon>Amniculicola</taxon>
    </lineage>
</organism>
<dbReference type="OrthoDB" id="3788089at2759"/>
<proteinExistence type="predicted"/>
<feature type="chain" id="PRO_5025673310" evidence="2">
    <location>
        <begin position="21"/>
        <end position="886"/>
    </location>
</feature>
<feature type="region of interest" description="Disordered" evidence="1">
    <location>
        <begin position="197"/>
        <end position="269"/>
    </location>
</feature>
<gene>
    <name evidence="3" type="ORF">P154DRAFT_571446</name>
</gene>
<sequence length="886" mass="96811">MKPLAFVGIIVTGLAAFVTGVPVSDNSAPTVPNDIRTCPPTALHGPCLPKWYTCGTLDKKTVEGGKALLQCDQCGIWDVKTGCSCHLGNSACQVWGENVKDEHNTTNYEHGACHCDTLVVDPLEAGEPPTGPDNPGDKCSTVSHHLCATNDQSTIIECDQDHIWKVFKKCPGHWCCRYGNHGYPDCYEQCDPHLPPRSNDPEELRPTIDASASPPPSFVSGPATATEKKRHASSVNSNSGVSLRHRDEDILVDETSKTGVEETSTGQPATHCESGNSIAICKQGSCNTVKKCSHNCCMSADNRAYCCIKLKRERDTSVIDSQLDSSLGTHHEEIYLDGSAGAGVETANDDKEYFHCSNQKDIIVCKKRNCKVVKTCENNCCTTSTGAPYCCIDRQVSSEQADYFSSRSPLYSRSIHLSEGIARTAECTPGHHACAEDGLTLKFCDTTGHWKDTQTCGHSCVLTSGATAHCVYPRNYFDARAPAQIQGCIDGEKHCGTYQGEGGLLTWCTLICQDRRWKVGESCHNGWTCKQVKGQDPECMAPQLDLKPRSTLELRGTCSPNEEGQKKCGSEWWAVICRNGRWEIWKGCQRGSRCTQKPGSDPECKRLSRSTLEQRTEQRACSPNEEGQKKCGSEWWAVICRNSKWEIWKGCQRGRKCNQKPGEDPKCGGNLIQTRGECREGDHKCFGLIPGKCVGGRWYYNFQPCSTGCCTHGRCAPISNCTGFPSIPPPTSVHLPILETGVATTETNLAVALEHHDACIPGHYICSPNWNDLLVCSQDGQWKLSSECGHWCCKFGDTPGTAYCDCRDNSPSISTQNNVGASLAKRQDDKLGPKRCTPGAFSCSRDRSHVVVCNSLRDWVVSADCGGGCCRHGAQPNTALSPYRIP</sequence>